<reference evidence="3" key="1">
    <citation type="journal article" date="2016" name="Nat. Commun.">
        <title>The Gonium pectorale genome demonstrates co-option of cell cycle regulation during the evolution of multicellularity.</title>
        <authorList>
            <person name="Hanschen E.R."/>
            <person name="Marriage T.N."/>
            <person name="Ferris P.J."/>
            <person name="Hamaji T."/>
            <person name="Toyoda A."/>
            <person name="Fujiyama A."/>
            <person name="Neme R."/>
            <person name="Noguchi H."/>
            <person name="Minakuchi Y."/>
            <person name="Suzuki M."/>
            <person name="Kawai-Toyooka H."/>
            <person name="Smith D.R."/>
            <person name="Sparks H."/>
            <person name="Anderson J."/>
            <person name="Bakaric R."/>
            <person name="Luria V."/>
            <person name="Karger A."/>
            <person name="Kirschner M.W."/>
            <person name="Durand P.M."/>
            <person name="Michod R.E."/>
            <person name="Nozaki H."/>
            <person name="Olson B.J."/>
        </authorList>
    </citation>
    <scope>NUCLEOTIDE SEQUENCE [LARGE SCALE GENOMIC DNA]</scope>
    <source>
        <strain evidence="3">NIES-2863</strain>
    </source>
</reference>
<accession>A0A150FZI3</accession>
<evidence type="ECO:0000313" key="3">
    <source>
        <dbReference type="Proteomes" id="UP000075714"/>
    </source>
</evidence>
<dbReference type="Proteomes" id="UP000075714">
    <property type="component" value="Unassembled WGS sequence"/>
</dbReference>
<gene>
    <name evidence="2" type="ORF">GPECTOR_106g120</name>
</gene>
<dbReference type="AlphaFoldDB" id="A0A150FZI3"/>
<dbReference type="OrthoDB" id="523152at2759"/>
<keyword evidence="3" id="KW-1185">Reference proteome</keyword>
<feature type="compositionally biased region" description="Basic and acidic residues" evidence="1">
    <location>
        <begin position="23"/>
        <end position="33"/>
    </location>
</feature>
<feature type="region of interest" description="Disordered" evidence="1">
    <location>
        <begin position="1"/>
        <end position="42"/>
    </location>
</feature>
<feature type="region of interest" description="Disordered" evidence="1">
    <location>
        <begin position="58"/>
        <end position="81"/>
    </location>
</feature>
<feature type="compositionally biased region" description="Polar residues" evidence="1">
    <location>
        <begin position="1"/>
        <end position="19"/>
    </location>
</feature>
<sequence>MDLRSQVRNYTMTLKNTKTPPAVKDEDKSENQHYRSLQGLSNGVEVPYDSTLRVVVHEGSRTPKLPPRQTQKHPVSSAREQ</sequence>
<dbReference type="STRING" id="33097.A0A150FZI3"/>
<proteinExistence type="predicted"/>
<evidence type="ECO:0000256" key="1">
    <source>
        <dbReference type="SAM" id="MobiDB-lite"/>
    </source>
</evidence>
<evidence type="ECO:0000313" key="2">
    <source>
        <dbReference type="EMBL" id="KXZ43026.1"/>
    </source>
</evidence>
<dbReference type="EMBL" id="LSYV01000106">
    <property type="protein sequence ID" value="KXZ43026.1"/>
    <property type="molecule type" value="Genomic_DNA"/>
</dbReference>
<name>A0A150FZI3_GONPE</name>
<protein>
    <submittedName>
        <fullName evidence="2">Uncharacterized protein</fullName>
    </submittedName>
</protein>
<comment type="caution">
    <text evidence="2">The sequence shown here is derived from an EMBL/GenBank/DDBJ whole genome shotgun (WGS) entry which is preliminary data.</text>
</comment>
<organism evidence="2 3">
    <name type="scientific">Gonium pectorale</name>
    <name type="common">Green alga</name>
    <dbReference type="NCBI Taxonomy" id="33097"/>
    <lineage>
        <taxon>Eukaryota</taxon>
        <taxon>Viridiplantae</taxon>
        <taxon>Chlorophyta</taxon>
        <taxon>core chlorophytes</taxon>
        <taxon>Chlorophyceae</taxon>
        <taxon>CS clade</taxon>
        <taxon>Chlamydomonadales</taxon>
        <taxon>Volvocaceae</taxon>
        <taxon>Gonium</taxon>
    </lineage>
</organism>